<sequence length="288" mass="33404">MFHSRTSYILMEGGIIIKSEYFDGINDLDDFNLLKFIVTSELRLKLLFSLYESSKTIKELESEFNRKPGNISRGLNELKSCKLIQKFPNKLYTVSSIGFLLAKNLENLMYNLESVDANGEFWENHSIRSIPNKFLKELSIFNSASIVKSTITEFAKPINVYLDNIKNSTYICIILPVFSKIFMDAIAEALISHDGYLDIITTKNIYDLVAKSDSDNVIKALVRDKKIFFYIVDDLPNIFFTVSDVFASLFLFFDDVVFDNSEMLFLEEKSSLNDSYRFYRYFKKELLK</sequence>
<dbReference type="InterPro" id="IPR036390">
    <property type="entry name" value="WH_DNA-bd_sf"/>
</dbReference>
<name>A0A8T3VV38_METOL</name>
<evidence type="ECO:0000259" key="1">
    <source>
        <dbReference type="Pfam" id="PF08350"/>
    </source>
</evidence>
<dbReference type="EMBL" id="SUTG01000012">
    <property type="protein sequence ID" value="MBE6512288.1"/>
    <property type="molecule type" value="Genomic_DNA"/>
</dbReference>
<proteinExistence type="predicted"/>
<evidence type="ECO:0000313" key="3">
    <source>
        <dbReference type="Proteomes" id="UP000732619"/>
    </source>
</evidence>
<accession>A0A8T3VV38</accession>
<dbReference type="Proteomes" id="UP000732619">
    <property type="component" value="Unassembled WGS sequence"/>
</dbReference>
<protein>
    <recommendedName>
        <fullName evidence="1">Methanogenesis regulatory protein FilR1 middle domain-containing protein</fullName>
    </recommendedName>
</protein>
<comment type="caution">
    <text evidence="2">The sequence shown here is derived from an EMBL/GenBank/DDBJ whole genome shotgun (WGS) entry which is preliminary data.</text>
</comment>
<dbReference type="SUPFAM" id="SSF46785">
    <property type="entry name" value="Winged helix' DNA-binding domain"/>
    <property type="match status" value="1"/>
</dbReference>
<reference evidence="2" key="1">
    <citation type="submission" date="2019-04" db="EMBL/GenBank/DDBJ databases">
        <title>Evolution of Biomass-Degrading Anaerobic Consortia Revealed by Metagenomics.</title>
        <authorList>
            <person name="Peng X."/>
        </authorList>
    </citation>
    <scope>NUCLEOTIDE SEQUENCE</scope>
    <source>
        <strain evidence="2">SIG14</strain>
    </source>
</reference>
<feature type="domain" description="Methanogenesis regulatory protein FilR1 middle" evidence="1">
    <location>
        <begin position="156"/>
        <end position="272"/>
    </location>
</feature>
<organism evidence="2 3">
    <name type="scientific">Methanobrevibacter olleyae</name>
    <dbReference type="NCBI Taxonomy" id="294671"/>
    <lineage>
        <taxon>Archaea</taxon>
        <taxon>Methanobacteriati</taxon>
        <taxon>Methanobacteriota</taxon>
        <taxon>Methanomada group</taxon>
        <taxon>Methanobacteria</taxon>
        <taxon>Methanobacteriales</taxon>
        <taxon>Methanobacteriaceae</taxon>
        <taxon>Methanobrevibacter</taxon>
    </lineage>
</organism>
<dbReference type="InterPro" id="IPR013561">
    <property type="entry name" value="FilR1_middle_dom"/>
</dbReference>
<dbReference type="InterPro" id="IPR036388">
    <property type="entry name" value="WH-like_DNA-bd_sf"/>
</dbReference>
<dbReference type="AlphaFoldDB" id="A0A8T3VV38"/>
<dbReference type="CDD" id="cd00090">
    <property type="entry name" value="HTH_ARSR"/>
    <property type="match status" value="1"/>
</dbReference>
<dbReference type="InterPro" id="IPR011991">
    <property type="entry name" value="ArsR-like_HTH"/>
</dbReference>
<dbReference type="Pfam" id="PF08350">
    <property type="entry name" value="FilR1_middle"/>
    <property type="match status" value="1"/>
</dbReference>
<gene>
    <name evidence="2" type="ORF">E7Z75_03925</name>
</gene>
<dbReference type="Gene3D" id="1.10.10.10">
    <property type="entry name" value="Winged helix-like DNA-binding domain superfamily/Winged helix DNA-binding domain"/>
    <property type="match status" value="1"/>
</dbReference>
<evidence type="ECO:0000313" key="2">
    <source>
        <dbReference type="EMBL" id="MBE6512288.1"/>
    </source>
</evidence>